<comment type="similarity">
    <text evidence="2">Belongs to the threonine aldolase family.</text>
</comment>
<name>A0AAD5UCK9_9FUNG</name>
<dbReference type="InterPro" id="IPR023603">
    <property type="entry name" value="Low_specificity_L-TA-like"/>
</dbReference>
<dbReference type="SUPFAM" id="SSF53383">
    <property type="entry name" value="PLP-dependent transferases"/>
    <property type="match status" value="1"/>
</dbReference>
<dbReference type="PANTHER" id="PTHR48097">
    <property type="entry name" value="L-THREONINE ALDOLASE-RELATED"/>
    <property type="match status" value="1"/>
</dbReference>
<dbReference type="InterPro" id="IPR001597">
    <property type="entry name" value="ArAA_b-elim_lyase/Thr_aldolase"/>
</dbReference>
<dbReference type="GO" id="GO:0008732">
    <property type="term" value="F:L-allo-threonine aldolase activity"/>
    <property type="evidence" value="ECO:0007669"/>
    <property type="project" value="TreeGrafter"/>
</dbReference>
<dbReference type="NCBIfam" id="NF041359">
    <property type="entry name" value="GntG_guanitoxin"/>
    <property type="match status" value="1"/>
</dbReference>
<sequence length="681" mass="77472">MFKLFNRCIYTPTAIRSRIIGDFRSDTVTKPTADVIRVMTEAAVGDDVLDGDPTVVQLEQQVAQLTGKESALFVTSGTLSNQLAILTHLNNAPQSLICDKQAHINQYEAGAIAFHSRAHTIPIQTDNFITLQDIKREIVLDDDIHHARTRLICLENTLNGQVHPLELQNEISEYAKKENVKMHLDGARLWNASAATKTSLVDLCKPFDSVSLCFSKGMGAPIGSVLVGSEALIRKARHFRKMFGGGWRQAGILAAPCIYAIEHHYPALIKDHIKAKYLANQLQQMGYKLTKKCDTNMVWIDMDVFGLTCNDLEEALGDKRKADECVREAKKLGEQFGCGTWNRHTKTYKELTHKLFADVNSKCHLAVLSIDLLFLITKHLSIKEKYRLLFTCRPLYKHFRNSLIFRTLDLRNIPLTSKQFQAIIENRYPHVIRLNSKLINSSALGPPQRQLRELELRCPKLTAKGVFDFLFHKDVWQSITKLCFTFRLDERLCNLIFDKFVNLEYVDLAGCTGEFELLYKPRRIHTLILAKTSVTDHQVGQFAYSLDCLEVLDISHTRATTKCLQYLKRLTKLRQVDFSGMKETVPINDAVKFIAGCPITTLVMKNSCLQKIDMFKLNTLICDTNRVELVPSDYHVLSLAYCPMVNPEVLKQSPNLQYLDIAHNLWVTDEVIEMIATHCKQ</sequence>
<gene>
    <name evidence="6" type="primary">GLY1_2</name>
    <name evidence="6" type="ORF">HK103_007081</name>
</gene>
<dbReference type="Pfam" id="PF01212">
    <property type="entry name" value="Beta_elim_lyase"/>
    <property type="match status" value="1"/>
</dbReference>
<dbReference type="AlphaFoldDB" id="A0AAD5UCK9"/>
<dbReference type="PANTHER" id="PTHR48097:SF9">
    <property type="entry name" value="L-THREONINE ALDOLASE"/>
    <property type="match status" value="1"/>
</dbReference>
<dbReference type="FunFam" id="3.40.640.10:FF:000030">
    <property type="entry name" value="Low-specificity L-threonine aldolase"/>
    <property type="match status" value="1"/>
</dbReference>
<protein>
    <submittedName>
        <fullName evidence="6">Threonine aldolase</fullName>
    </submittedName>
</protein>
<comment type="cofactor">
    <cofactor evidence="1">
        <name>pyridoxal 5'-phosphate</name>
        <dbReference type="ChEBI" id="CHEBI:597326"/>
    </cofactor>
</comment>
<dbReference type="EMBL" id="JADGKB010000082">
    <property type="protein sequence ID" value="KAJ3254596.1"/>
    <property type="molecule type" value="Genomic_DNA"/>
</dbReference>
<evidence type="ECO:0000256" key="1">
    <source>
        <dbReference type="ARBA" id="ARBA00001933"/>
    </source>
</evidence>
<comment type="caution">
    <text evidence="6">The sequence shown here is derived from an EMBL/GenBank/DDBJ whole genome shotgun (WGS) entry which is preliminary data.</text>
</comment>
<evidence type="ECO:0000256" key="2">
    <source>
        <dbReference type="ARBA" id="ARBA00006966"/>
    </source>
</evidence>
<dbReference type="GO" id="GO:0006545">
    <property type="term" value="P:glycine biosynthetic process"/>
    <property type="evidence" value="ECO:0007669"/>
    <property type="project" value="TreeGrafter"/>
</dbReference>
<evidence type="ECO:0000259" key="5">
    <source>
        <dbReference type="Pfam" id="PF01212"/>
    </source>
</evidence>
<accession>A0AAD5UCK9</accession>
<dbReference type="InterPro" id="IPR032675">
    <property type="entry name" value="LRR_dom_sf"/>
</dbReference>
<dbReference type="Gene3D" id="3.80.10.10">
    <property type="entry name" value="Ribonuclease Inhibitor"/>
    <property type="match status" value="1"/>
</dbReference>
<keyword evidence="7" id="KW-1185">Reference proteome</keyword>
<evidence type="ECO:0000256" key="3">
    <source>
        <dbReference type="ARBA" id="ARBA00022898"/>
    </source>
</evidence>
<evidence type="ECO:0000256" key="4">
    <source>
        <dbReference type="ARBA" id="ARBA00023239"/>
    </source>
</evidence>
<dbReference type="InterPro" id="IPR015421">
    <property type="entry name" value="PyrdxlP-dep_Trfase_major"/>
</dbReference>
<keyword evidence="3" id="KW-0663">Pyridoxal phosphate</keyword>
<dbReference type="SUPFAM" id="SSF81383">
    <property type="entry name" value="F-box domain"/>
    <property type="match status" value="1"/>
</dbReference>
<proteinExistence type="inferred from homology"/>
<dbReference type="Proteomes" id="UP001210925">
    <property type="component" value="Unassembled WGS sequence"/>
</dbReference>
<dbReference type="InterPro" id="IPR015424">
    <property type="entry name" value="PyrdxlP-dep_Trfase"/>
</dbReference>
<dbReference type="InterPro" id="IPR036047">
    <property type="entry name" value="F-box-like_dom_sf"/>
</dbReference>
<dbReference type="GO" id="GO:0005829">
    <property type="term" value="C:cytosol"/>
    <property type="evidence" value="ECO:0007669"/>
    <property type="project" value="TreeGrafter"/>
</dbReference>
<feature type="domain" description="Aromatic amino acid beta-eliminating lyase/threonine aldolase" evidence="5">
    <location>
        <begin position="22"/>
        <end position="303"/>
    </location>
</feature>
<evidence type="ECO:0000313" key="6">
    <source>
        <dbReference type="EMBL" id="KAJ3254596.1"/>
    </source>
</evidence>
<reference evidence="6" key="1">
    <citation type="submission" date="2020-05" db="EMBL/GenBank/DDBJ databases">
        <title>Phylogenomic resolution of chytrid fungi.</title>
        <authorList>
            <person name="Stajich J.E."/>
            <person name="Amses K."/>
            <person name="Simmons R."/>
            <person name="Seto K."/>
            <person name="Myers J."/>
            <person name="Bonds A."/>
            <person name="Quandt C.A."/>
            <person name="Barry K."/>
            <person name="Liu P."/>
            <person name="Grigoriev I."/>
            <person name="Longcore J.E."/>
            <person name="James T.Y."/>
        </authorList>
    </citation>
    <scope>NUCLEOTIDE SEQUENCE</scope>
    <source>
        <strain evidence="6">PLAUS21</strain>
    </source>
</reference>
<dbReference type="SUPFAM" id="SSF52047">
    <property type="entry name" value="RNI-like"/>
    <property type="match status" value="1"/>
</dbReference>
<dbReference type="InterPro" id="IPR015422">
    <property type="entry name" value="PyrdxlP-dep_Trfase_small"/>
</dbReference>
<keyword evidence="4" id="KW-0456">Lyase</keyword>
<dbReference type="GO" id="GO:0006567">
    <property type="term" value="P:L-threonine catabolic process"/>
    <property type="evidence" value="ECO:0007669"/>
    <property type="project" value="TreeGrafter"/>
</dbReference>
<organism evidence="6 7">
    <name type="scientific">Boothiomyces macroporosus</name>
    <dbReference type="NCBI Taxonomy" id="261099"/>
    <lineage>
        <taxon>Eukaryota</taxon>
        <taxon>Fungi</taxon>
        <taxon>Fungi incertae sedis</taxon>
        <taxon>Chytridiomycota</taxon>
        <taxon>Chytridiomycota incertae sedis</taxon>
        <taxon>Chytridiomycetes</taxon>
        <taxon>Rhizophydiales</taxon>
        <taxon>Terramycetaceae</taxon>
        <taxon>Boothiomyces</taxon>
    </lineage>
</organism>
<evidence type="ECO:0000313" key="7">
    <source>
        <dbReference type="Proteomes" id="UP001210925"/>
    </source>
</evidence>
<dbReference type="Gene3D" id="3.90.1150.10">
    <property type="entry name" value="Aspartate Aminotransferase, domain 1"/>
    <property type="match status" value="1"/>
</dbReference>
<dbReference type="Gene3D" id="3.40.640.10">
    <property type="entry name" value="Type I PLP-dependent aspartate aminotransferase-like (Major domain)"/>
    <property type="match status" value="1"/>
</dbReference>